<sequence length="170" mass="18574">MPQLAAVSSSDQSERKDERMSLSITLVPLALAAVTVGQAWQEGSTPSHPRRTVGVRSRMRDEGLLVDALHDLGVSVQRTEEGRLAGATSVGPLVLTRDSDGLWTIHFADPDSPDLARNFVEDLDRAYGLRVQQAVVQRLRDRAPAAGMRIESETVDDDRVVTLMMEVGAR</sequence>
<keyword evidence="2" id="KW-1185">Reference proteome</keyword>
<gene>
    <name evidence="1" type="ORF">D5R93_12690</name>
</gene>
<protein>
    <recommendedName>
        <fullName evidence="3">DUF1257 domain-containing protein</fullName>
    </recommendedName>
</protein>
<evidence type="ECO:0008006" key="3">
    <source>
        <dbReference type="Google" id="ProtNLM"/>
    </source>
</evidence>
<name>A0ABN5PR28_9ACTO</name>
<reference evidence="1 2" key="1">
    <citation type="submission" date="2018-09" db="EMBL/GenBank/DDBJ databases">
        <authorList>
            <person name="Li J."/>
        </authorList>
    </citation>
    <scope>NUCLEOTIDE SEQUENCE [LARGE SCALE GENOMIC DNA]</scope>
    <source>
        <strain evidence="1 2">2129</strain>
    </source>
</reference>
<accession>A0ABN5PR28</accession>
<evidence type="ECO:0000313" key="2">
    <source>
        <dbReference type="Proteomes" id="UP000273001"/>
    </source>
</evidence>
<proteinExistence type="predicted"/>
<evidence type="ECO:0000313" key="1">
    <source>
        <dbReference type="EMBL" id="AYD90641.1"/>
    </source>
</evidence>
<dbReference type="Proteomes" id="UP000273001">
    <property type="component" value="Chromosome"/>
</dbReference>
<dbReference type="EMBL" id="CP032514">
    <property type="protein sequence ID" value="AYD90641.1"/>
    <property type="molecule type" value="Genomic_DNA"/>
</dbReference>
<organism evidence="1 2">
    <name type="scientific">Actinomyces lilanjuaniae</name>
    <dbReference type="NCBI Taxonomy" id="2321394"/>
    <lineage>
        <taxon>Bacteria</taxon>
        <taxon>Bacillati</taxon>
        <taxon>Actinomycetota</taxon>
        <taxon>Actinomycetes</taxon>
        <taxon>Actinomycetales</taxon>
        <taxon>Actinomycetaceae</taxon>
        <taxon>Actinomyces</taxon>
    </lineage>
</organism>